<evidence type="ECO:0000313" key="5">
    <source>
        <dbReference type="EMBL" id="KAJ6640140.1"/>
    </source>
</evidence>
<feature type="region of interest" description="Disordered" evidence="3">
    <location>
        <begin position="249"/>
        <end position="272"/>
    </location>
</feature>
<feature type="chain" id="PRO_5040371874" evidence="4">
    <location>
        <begin position="17"/>
        <end position="272"/>
    </location>
</feature>
<evidence type="ECO:0000256" key="2">
    <source>
        <dbReference type="PROSITE-ProRule" id="PRU00497"/>
    </source>
</evidence>
<dbReference type="PROSITE" id="PS51155">
    <property type="entry name" value="CHIT_BIND_RR_2"/>
    <property type="match status" value="1"/>
</dbReference>
<feature type="compositionally biased region" description="Basic and acidic residues" evidence="3">
    <location>
        <begin position="25"/>
        <end position="34"/>
    </location>
</feature>
<dbReference type="GO" id="GO:0008010">
    <property type="term" value="F:structural constituent of chitin-based larval cuticle"/>
    <property type="evidence" value="ECO:0007669"/>
    <property type="project" value="TreeGrafter"/>
</dbReference>
<proteinExistence type="predicted"/>
<dbReference type="InterPro" id="IPR031311">
    <property type="entry name" value="CHIT_BIND_RR_consensus"/>
</dbReference>
<dbReference type="Proteomes" id="UP001151699">
    <property type="component" value="Chromosome X"/>
</dbReference>
<reference evidence="5" key="1">
    <citation type="submission" date="2022-07" db="EMBL/GenBank/DDBJ databases">
        <authorList>
            <person name="Trinca V."/>
            <person name="Uliana J.V.C."/>
            <person name="Torres T.T."/>
            <person name="Ward R.J."/>
            <person name="Monesi N."/>
        </authorList>
    </citation>
    <scope>NUCLEOTIDE SEQUENCE</scope>
    <source>
        <strain evidence="5">HSMRA1968</strain>
        <tissue evidence="5">Whole embryos</tissue>
    </source>
</reference>
<dbReference type="Pfam" id="PF00379">
    <property type="entry name" value="Chitin_bind_4"/>
    <property type="match status" value="1"/>
</dbReference>
<dbReference type="PANTHER" id="PTHR10380:SF228">
    <property type="entry name" value="CUTICULAR PROTEIN 11A-RELATED"/>
    <property type="match status" value="1"/>
</dbReference>
<dbReference type="PANTHER" id="PTHR10380">
    <property type="entry name" value="CUTICLE PROTEIN"/>
    <property type="match status" value="1"/>
</dbReference>
<feature type="compositionally biased region" description="Acidic residues" evidence="3">
    <location>
        <begin position="35"/>
        <end position="46"/>
    </location>
</feature>
<evidence type="ECO:0000256" key="1">
    <source>
        <dbReference type="ARBA" id="ARBA00022460"/>
    </source>
</evidence>
<keyword evidence="1 2" id="KW-0193">Cuticle</keyword>
<evidence type="ECO:0000313" key="6">
    <source>
        <dbReference type="Proteomes" id="UP001151699"/>
    </source>
</evidence>
<evidence type="ECO:0000256" key="3">
    <source>
        <dbReference type="SAM" id="MobiDB-lite"/>
    </source>
</evidence>
<feature type="signal peptide" evidence="4">
    <location>
        <begin position="1"/>
        <end position="16"/>
    </location>
</feature>
<sequence>MIIITTVLCLVGVGSCRKIVRKPTKDPFHDFKDDPDLEIPEEDDDTPPTHFTGNVQKAQITNSENRNHGKGKFKYTFNTQNGISIAQVGKLKDNKTFVVMGSYAYTGADGKRYRVRYTADELGYHPITMLDDLDLPEINFTKPETKPLSLSRPTINFASPKIDLTKSNGQSNNLLSGNDKNPDPKDVDSKYQRETFHVNDDVKVKVTDVSNNSGGGNNNLLSDNGYNYEKPLVTTPEPETLQRTYLPPKQFIPPTNREYLPPTGFAPPKSEY</sequence>
<dbReference type="GO" id="GO:0062129">
    <property type="term" value="C:chitin-based extracellular matrix"/>
    <property type="evidence" value="ECO:0007669"/>
    <property type="project" value="TreeGrafter"/>
</dbReference>
<feature type="region of interest" description="Disordered" evidence="3">
    <location>
        <begin position="160"/>
        <end position="188"/>
    </location>
</feature>
<evidence type="ECO:0000256" key="4">
    <source>
        <dbReference type="SAM" id="SignalP"/>
    </source>
</evidence>
<dbReference type="AlphaFoldDB" id="A0A9Q0RZS1"/>
<protein>
    <submittedName>
        <fullName evidence="5">Larval cuticle protein 9</fullName>
    </submittedName>
</protein>
<feature type="compositionally biased region" description="Low complexity" evidence="3">
    <location>
        <begin position="167"/>
        <end position="178"/>
    </location>
</feature>
<gene>
    <name evidence="5" type="primary">Lcp9</name>
    <name evidence="5" type="ORF">Bhyg_12889</name>
</gene>
<organism evidence="5 6">
    <name type="scientific">Pseudolycoriella hygida</name>
    <dbReference type="NCBI Taxonomy" id="35572"/>
    <lineage>
        <taxon>Eukaryota</taxon>
        <taxon>Metazoa</taxon>
        <taxon>Ecdysozoa</taxon>
        <taxon>Arthropoda</taxon>
        <taxon>Hexapoda</taxon>
        <taxon>Insecta</taxon>
        <taxon>Pterygota</taxon>
        <taxon>Neoptera</taxon>
        <taxon>Endopterygota</taxon>
        <taxon>Diptera</taxon>
        <taxon>Nematocera</taxon>
        <taxon>Sciaroidea</taxon>
        <taxon>Sciaridae</taxon>
        <taxon>Pseudolycoriella</taxon>
    </lineage>
</organism>
<dbReference type="EMBL" id="WJQU01000003">
    <property type="protein sequence ID" value="KAJ6640140.1"/>
    <property type="molecule type" value="Genomic_DNA"/>
</dbReference>
<dbReference type="OrthoDB" id="7985207at2759"/>
<feature type="region of interest" description="Disordered" evidence="3">
    <location>
        <begin position="25"/>
        <end position="53"/>
    </location>
</feature>
<dbReference type="InterPro" id="IPR050468">
    <property type="entry name" value="Cuticle_Struct_Prot"/>
</dbReference>
<name>A0A9Q0RZS1_9DIPT</name>
<comment type="caution">
    <text evidence="5">The sequence shown here is derived from an EMBL/GenBank/DDBJ whole genome shotgun (WGS) entry which is preliminary data.</text>
</comment>
<keyword evidence="4" id="KW-0732">Signal</keyword>
<keyword evidence="6" id="KW-1185">Reference proteome</keyword>
<dbReference type="InterPro" id="IPR000618">
    <property type="entry name" value="Insect_cuticle"/>
</dbReference>
<accession>A0A9Q0RZS1</accession>
<dbReference type="PROSITE" id="PS00233">
    <property type="entry name" value="CHIT_BIND_RR_1"/>
    <property type="match status" value="1"/>
</dbReference>
<dbReference type="PRINTS" id="PR00947">
    <property type="entry name" value="CUTICLE"/>
</dbReference>